<dbReference type="EMBL" id="JBIAPI010000002">
    <property type="protein sequence ID" value="MFF3223596.1"/>
    <property type="molecule type" value="Genomic_DNA"/>
</dbReference>
<keyword evidence="2" id="KW-1185">Reference proteome</keyword>
<protein>
    <submittedName>
        <fullName evidence="1">Uncharacterized protein</fullName>
    </submittedName>
</protein>
<reference evidence="1 2" key="1">
    <citation type="submission" date="2024-10" db="EMBL/GenBank/DDBJ databases">
        <title>The Natural Products Discovery Center: Release of the First 8490 Sequenced Strains for Exploring Actinobacteria Biosynthetic Diversity.</title>
        <authorList>
            <person name="Kalkreuter E."/>
            <person name="Kautsar S.A."/>
            <person name="Yang D."/>
            <person name="Bader C.D."/>
            <person name="Teijaro C.N."/>
            <person name="Fluegel L."/>
            <person name="Davis C.M."/>
            <person name="Simpson J.R."/>
            <person name="Lauterbach L."/>
            <person name="Steele A.D."/>
            <person name="Gui C."/>
            <person name="Meng S."/>
            <person name="Li G."/>
            <person name="Viehrig K."/>
            <person name="Ye F."/>
            <person name="Su P."/>
            <person name="Kiefer A.F."/>
            <person name="Nichols A."/>
            <person name="Cepeda A.J."/>
            <person name="Yan W."/>
            <person name="Fan B."/>
            <person name="Jiang Y."/>
            <person name="Adhikari A."/>
            <person name="Zheng C.-J."/>
            <person name="Schuster L."/>
            <person name="Cowan T.M."/>
            <person name="Smanski M.J."/>
            <person name="Chevrette M.G."/>
            <person name="De Carvalho L.P.S."/>
            <person name="Shen B."/>
        </authorList>
    </citation>
    <scope>NUCLEOTIDE SEQUENCE [LARGE SCALE GENOMIC DNA]</scope>
    <source>
        <strain evidence="1 2">NPDC003040</strain>
    </source>
</reference>
<evidence type="ECO:0000313" key="1">
    <source>
        <dbReference type="EMBL" id="MFF3223596.1"/>
    </source>
</evidence>
<dbReference type="RefSeq" id="WP_387716761.1">
    <property type="nucleotide sequence ID" value="NZ_JBIAPI010000002.1"/>
</dbReference>
<accession>A0ABW6QQV9</accession>
<proteinExistence type="predicted"/>
<comment type="caution">
    <text evidence="1">The sequence shown here is derived from an EMBL/GenBank/DDBJ whole genome shotgun (WGS) entry which is preliminary data.</text>
</comment>
<name>A0ABW6QQV9_9NOCA</name>
<organism evidence="1 2">
    <name type="scientific">Nocardia suismassiliense</name>
    <dbReference type="NCBI Taxonomy" id="2077092"/>
    <lineage>
        <taxon>Bacteria</taxon>
        <taxon>Bacillati</taxon>
        <taxon>Actinomycetota</taxon>
        <taxon>Actinomycetes</taxon>
        <taxon>Mycobacteriales</taxon>
        <taxon>Nocardiaceae</taxon>
        <taxon>Nocardia</taxon>
    </lineage>
</organism>
<sequence>MVDNPSVELPGGITCFTRSNGSSSNCSVNDRNQLHNNIAAISVTAQANVKSERQLGKNSAHGFAGSVQNTNWWYPYRGAIIIVDLKKSKYPHHRIEFGINSLLIVCLRACPLAAGLLPSAVAGTRSAGSWSGTVLSATTDRR</sequence>
<dbReference type="Proteomes" id="UP001601948">
    <property type="component" value="Unassembled WGS sequence"/>
</dbReference>
<evidence type="ECO:0000313" key="2">
    <source>
        <dbReference type="Proteomes" id="UP001601948"/>
    </source>
</evidence>
<gene>
    <name evidence="1" type="ORF">ACFYV7_12465</name>
</gene>